<accession>A0ABQ7SR66</accession>
<dbReference type="Proteomes" id="UP000826234">
    <property type="component" value="Unassembled WGS sequence"/>
</dbReference>
<proteinExistence type="predicted"/>
<evidence type="ECO:0000313" key="2">
    <source>
        <dbReference type="EMBL" id="KAH0619793.1"/>
    </source>
</evidence>
<dbReference type="Gene3D" id="1.20.5.340">
    <property type="match status" value="1"/>
</dbReference>
<evidence type="ECO:0000313" key="3">
    <source>
        <dbReference type="Proteomes" id="UP000826234"/>
    </source>
</evidence>
<comment type="caution">
    <text evidence="2">The sequence shown here is derived from an EMBL/GenBank/DDBJ whole genome shotgun (WGS) entry which is preliminary data.</text>
</comment>
<keyword evidence="3" id="KW-1185">Reference proteome</keyword>
<name>A0ABQ7SR66_PHRPL</name>
<gene>
    <name evidence="2" type="ORF">JD844_014056</name>
</gene>
<dbReference type="SUPFAM" id="SSF57997">
    <property type="entry name" value="Tropomyosin"/>
    <property type="match status" value="1"/>
</dbReference>
<keyword evidence="1" id="KW-0175">Coiled coil</keyword>
<sequence>MEEENREAGILSRDHLFPFMCFTQQMDIKILCKKLEDELVSLQKKLKGTEDELDKYSESLKDAQEKLELAEKKATDVSTFLPSPFPPPPLTTCATNAMAPLYPSNVDGLRPAGQGQ</sequence>
<evidence type="ECO:0000256" key="1">
    <source>
        <dbReference type="SAM" id="Coils"/>
    </source>
</evidence>
<protein>
    <submittedName>
        <fullName evidence="2">Uncharacterized protein</fullName>
    </submittedName>
</protein>
<organism evidence="2 3">
    <name type="scientific">Phrynosoma platyrhinos</name>
    <name type="common">Desert horned lizard</name>
    <dbReference type="NCBI Taxonomy" id="52577"/>
    <lineage>
        <taxon>Eukaryota</taxon>
        <taxon>Metazoa</taxon>
        <taxon>Chordata</taxon>
        <taxon>Craniata</taxon>
        <taxon>Vertebrata</taxon>
        <taxon>Euteleostomi</taxon>
        <taxon>Lepidosauria</taxon>
        <taxon>Squamata</taxon>
        <taxon>Bifurcata</taxon>
        <taxon>Unidentata</taxon>
        <taxon>Episquamata</taxon>
        <taxon>Toxicofera</taxon>
        <taxon>Iguania</taxon>
        <taxon>Phrynosomatidae</taxon>
        <taxon>Phrynosomatinae</taxon>
        <taxon>Phrynosoma</taxon>
    </lineage>
</organism>
<dbReference type="EMBL" id="JAIPUX010003439">
    <property type="protein sequence ID" value="KAH0619793.1"/>
    <property type="molecule type" value="Genomic_DNA"/>
</dbReference>
<feature type="coiled-coil region" evidence="1">
    <location>
        <begin position="25"/>
        <end position="73"/>
    </location>
</feature>
<reference evidence="2 3" key="1">
    <citation type="journal article" date="2022" name="Gigascience">
        <title>A chromosome-level genome assembly and annotation of the desert horned lizard, Phrynosoma platyrhinos, provides insight into chromosomal rearrangements among reptiles.</title>
        <authorList>
            <person name="Koochekian N."/>
            <person name="Ascanio A."/>
            <person name="Farleigh K."/>
            <person name="Card D.C."/>
            <person name="Schield D.R."/>
            <person name="Castoe T.A."/>
            <person name="Jezkova T."/>
        </authorList>
    </citation>
    <scope>NUCLEOTIDE SEQUENCE [LARGE SCALE GENOMIC DNA]</scope>
    <source>
        <strain evidence="2">NK-2021</strain>
    </source>
</reference>